<gene>
    <name evidence="3" type="ORF">GCM10023224_39300</name>
</gene>
<feature type="region of interest" description="Disordered" evidence="1">
    <location>
        <begin position="53"/>
        <end position="72"/>
    </location>
</feature>
<proteinExistence type="predicted"/>
<comment type="caution">
    <text evidence="3">The sequence shown here is derived from an EMBL/GenBank/DDBJ whole genome shotgun (WGS) entry which is preliminary data.</text>
</comment>
<evidence type="ECO:0000259" key="2">
    <source>
        <dbReference type="Pfam" id="PF13011"/>
    </source>
</evidence>
<keyword evidence="4" id="KW-1185">Reference proteome</keyword>
<name>A0ABP9GT92_9ACTN</name>
<dbReference type="SUPFAM" id="SSF46689">
    <property type="entry name" value="Homeodomain-like"/>
    <property type="match status" value="1"/>
</dbReference>
<dbReference type="InterPro" id="IPR024967">
    <property type="entry name" value="DNA-bd_IS481-type"/>
</dbReference>
<organism evidence="3 4">
    <name type="scientific">Streptomonospora halophila</name>
    <dbReference type="NCBI Taxonomy" id="427369"/>
    <lineage>
        <taxon>Bacteria</taxon>
        <taxon>Bacillati</taxon>
        <taxon>Actinomycetota</taxon>
        <taxon>Actinomycetes</taxon>
        <taxon>Streptosporangiales</taxon>
        <taxon>Nocardiopsidaceae</taxon>
        <taxon>Streptomonospora</taxon>
    </lineage>
</organism>
<protein>
    <recommendedName>
        <fullName evidence="2">DNA-binding domain-containing protein</fullName>
    </recommendedName>
</protein>
<dbReference type="EMBL" id="BAABIK010000024">
    <property type="protein sequence ID" value="GAA4950998.1"/>
    <property type="molecule type" value="Genomic_DNA"/>
</dbReference>
<dbReference type="Pfam" id="PF13011">
    <property type="entry name" value="LZ_Tnp_IS481"/>
    <property type="match status" value="1"/>
</dbReference>
<sequence length="239" mass="25300">MCHRNAPLTPTGRLSLARCVIDDGWSRRQAAERFGVSPKTAHKWARRYREAGAVGMADRPSRPRRSPAETGDDASIGVLALAGMAVSAYATGRGTVRVDVDTSDADARIRDNAEIPLEVGVDGRAFHPAPSARDLLHLTLEAAGVTAADCHLGGGCWAVGVPATIAGRDGELWISDADARIDYPLSEHAGWLATWNPGGLEGSMDDDDAPTVYESECTDAIADTRRLVALVAALQKFAA</sequence>
<dbReference type="Proteomes" id="UP001499993">
    <property type="component" value="Unassembled WGS sequence"/>
</dbReference>
<feature type="domain" description="DNA-binding" evidence="2">
    <location>
        <begin position="3"/>
        <end position="68"/>
    </location>
</feature>
<evidence type="ECO:0000313" key="4">
    <source>
        <dbReference type="Proteomes" id="UP001499993"/>
    </source>
</evidence>
<evidence type="ECO:0000256" key="1">
    <source>
        <dbReference type="SAM" id="MobiDB-lite"/>
    </source>
</evidence>
<accession>A0ABP9GT92</accession>
<reference evidence="4" key="1">
    <citation type="journal article" date="2019" name="Int. J. Syst. Evol. Microbiol.">
        <title>The Global Catalogue of Microorganisms (GCM) 10K type strain sequencing project: providing services to taxonomists for standard genome sequencing and annotation.</title>
        <authorList>
            <consortium name="The Broad Institute Genomics Platform"/>
            <consortium name="The Broad Institute Genome Sequencing Center for Infectious Disease"/>
            <person name="Wu L."/>
            <person name="Ma J."/>
        </authorList>
    </citation>
    <scope>NUCLEOTIDE SEQUENCE [LARGE SCALE GENOMIC DNA]</scope>
    <source>
        <strain evidence="4">JCM 18123</strain>
    </source>
</reference>
<evidence type="ECO:0000313" key="3">
    <source>
        <dbReference type="EMBL" id="GAA4950998.1"/>
    </source>
</evidence>
<dbReference type="InterPro" id="IPR009057">
    <property type="entry name" value="Homeodomain-like_sf"/>
</dbReference>